<dbReference type="Gene3D" id="3.30.379.10">
    <property type="entry name" value="Chitobiase/beta-hexosaminidase domain 2-like"/>
    <property type="match status" value="1"/>
</dbReference>
<dbReference type="InterPro" id="IPR015882">
    <property type="entry name" value="HEX_bac_N"/>
</dbReference>
<dbReference type="SUPFAM" id="SSF55545">
    <property type="entry name" value="beta-N-acetylhexosaminidase-like domain"/>
    <property type="match status" value="1"/>
</dbReference>
<reference evidence="4" key="1">
    <citation type="journal article" date="2014" name="Int. J. Syst. Evol. Microbiol.">
        <title>Complete genome of a new Firmicutes species belonging to the dominant human colonic microbiota ('Ruminococcus bicirculans') reveals two chromosomes and a selective capacity to utilize plant glucans.</title>
        <authorList>
            <consortium name="NISC Comparative Sequencing Program"/>
            <person name="Wegmann U."/>
            <person name="Louis P."/>
            <person name="Goesmann A."/>
            <person name="Henrissat B."/>
            <person name="Duncan S.H."/>
            <person name="Flint H.J."/>
        </authorList>
    </citation>
    <scope>NUCLEOTIDE SEQUENCE</scope>
    <source>
        <strain evidence="4">NBRC 110608</strain>
    </source>
</reference>
<dbReference type="Pfam" id="PF02838">
    <property type="entry name" value="Glyco_hydro_20b"/>
    <property type="match status" value="1"/>
</dbReference>
<dbReference type="EMBL" id="AP027735">
    <property type="protein sequence ID" value="BDZ59519.1"/>
    <property type="molecule type" value="Genomic_DNA"/>
</dbReference>
<keyword evidence="1" id="KW-0378">Hydrolase</keyword>
<protein>
    <recommendedName>
        <fullName evidence="3">Beta-hexosaminidase bacterial type N-terminal domain-containing protein</fullName>
    </recommendedName>
</protein>
<proteinExistence type="predicted"/>
<keyword evidence="2" id="KW-0326">Glycosidase</keyword>
<sequence>MSPSGPGVVPPAASFTPAAREDFTPSAGARILVPGDRARVDQDAQRVAQEWAEITGLLAPPVVTDEATRAGDVRLLVGEVAALDESAEAYARSAGPALTITGRTPAAVFLGTRTLLQSLQAERHFPAGEVVDHPAVGERALLLD</sequence>
<dbReference type="InterPro" id="IPR029018">
    <property type="entry name" value="Hex-like_dom2"/>
</dbReference>
<evidence type="ECO:0000313" key="4">
    <source>
        <dbReference type="EMBL" id="BDZ59519.1"/>
    </source>
</evidence>
<feature type="domain" description="Beta-hexosaminidase bacterial type N-terminal" evidence="3">
    <location>
        <begin position="6"/>
        <end position="133"/>
    </location>
</feature>
<accession>A0ABM8HEU5</accession>
<name>A0ABM8HEU5_9MICO</name>
<evidence type="ECO:0000256" key="1">
    <source>
        <dbReference type="ARBA" id="ARBA00022801"/>
    </source>
</evidence>
<evidence type="ECO:0000259" key="3">
    <source>
        <dbReference type="Pfam" id="PF02838"/>
    </source>
</evidence>
<evidence type="ECO:0000256" key="2">
    <source>
        <dbReference type="ARBA" id="ARBA00023295"/>
    </source>
</evidence>
<reference evidence="4" key="2">
    <citation type="submission" date="2023-02" db="EMBL/GenBank/DDBJ databases">
        <authorList>
            <person name="Sun Q."/>
            <person name="Mori K."/>
        </authorList>
    </citation>
    <scope>NUCLEOTIDE SEQUENCE</scope>
    <source>
        <strain evidence="4">NBRC 110608</strain>
    </source>
</reference>
<dbReference type="RefSeq" id="WP_289231487.1">
    <property type="nucleotide sequence ID" value="NZ_AP027735.1"/>
</dbReference>
<gene>
    <name evidence="4" type="ORF">GCM10025872_31760</name>
</gene>
<organism evidence="4">
    <name type="scientific">Barrientosiimonas endolithica</name>
    <dbReference type="NCBI Taxonomy" id="1535208"/>
    <lineage>
        <taxon>Bacteria</taxon>
        <taxon>Bacillati</taxon>
        <taxon>Actinomycetota</taxon>
        <taxon>Actinomycetes</taxon>
        <taxon>Micrococcales</taxon>
        <taxon>Dermacoccaceae</taxon>
        <taxon>Barrientosiimonas</taxon>
    </lineage>
</organism>